<sequence length="66" mass="7589">MGITLDSDRTGPRTKEPRAYDELEVRVFCSVKSRFSFLQDLTAFSPTKHTYPNLPFGTKPFSRVFT</sequence>
<evidence type="ECO:0000313" key="1">
    <source>
        <dbReference type="EMBL" id="KAI3792746.1"/>
    </source>
</evidence>
<reference evidence="2" key="1">
    <citation type="journal article" date="2022" name="Mol. Ecol. Resour.">
        <title>The genomes of chicory, endive, great burdock and yacon provide insights into Asteraceae palaeo-polyploidization history and plant inulin production.</title>
        <authorList>
            <person name="Fan W."/>
            <person name="Wang S."/>
            <person name="Wang H."/>
            <person name="Wang A."/>
            <person name="Jiang F."/>
            <person name="Liu H."/>
            <person name="Zhao H."/>
            <person name="Xu D."/>
            <person name="Zhang Y."/>
        </authorList>
    </citation>
    <scope>NUCLEOTIDE SEQUENCE [LARGE SCALE GENOMIC DNA]</scope>
    <source>
        <strain evidence="2">cv. Punajuju</strain>
    </source>
</reference>
<keyword evidence="2" id="KW-1185">Reference proteome</keyword>
<name>A0ACB9HBV4_CICIN</name>
<dbReference type="EMBL" id="CM042009">
    <property type="protein sequence ID" value="KAI3792746.1"/>
    <property type="molecule type" value="Genomic_DNA"/>
</dbReference>
<dbReference type="Proteomes" id="UP001055811">
    <property type="component" value="Linkage Group LG01"/>
</dbReference>
<evidence type="ECO:0000313" key="2">
    <source>
        <dbReference type="Proteomes" id="UP001055811"/>
    </source>
</evidence>
<protein>
    <submittedName>
        <fullName evidence="1">Uncharacterized protein</fullName>
    </submittedName>
</protein>
<organism evidence="1 2">
    <name type="scientific">Cichorium intybus</name>
    <name type="common">Chicory</name>
    <dbReference type="NCBI Taxonomy" id="13427"/>
    <lineage>
        <taxon>Eukaryota</taxon>
        <taxon>Viridiplantae</taxon>
        <taxon>Streptophyta</taxon>
        <taxon>Embryophyta</taxon>
        <taxon>Tracheophyta</taxon>
        <taxon>Spermatophyta</taxon>
        <taxon>Magnoliopsida</taxon>
        <taxon>eudicotyledons</taxon>
        <taxon>Gunneridae</taxon>
        <taxon>Pentapetalae</taxon>
        <taxon>asterids</taxon>
        <taxon>campanulids</taxon>
        <taxon>Asterales</taxon>
        <taxon>Asteraceae</taxon>
        <taxon>Cichorioideae</taxon>
        <taxon>Cichorieae</taxon>
        <taxon>Cichoriinae</taxon>
        <taxon>Cichorium</taxon>
    </lineage>
</organism>
<accession>A0ACB9HBV4</accession>
<proteinExistence type="predicted"/>
<reference evidence="1 2" key="2">
    <citation type="journal article" date="2022" name="Mol. Ecol. Resour.">
        <title>The genomes of chicory, endive, great burdock and yacon provide insights into Asteraceae paleo-polyploidization history and plant inulin production.</title>
        <authorList>
            <person name="Fan W."/>
            <person name="Wang S."/>
            <person name="Wang H."/>
            <person name="Wang A."/>
            <person name="Jiang F."/>
            <person name="Liu H."/>
            <person name="Zhao H."/>
            <person name="Xu D."/>
            <person name="Zhang Y."/>
        </authorList>
    </citation>
    <scope>NUCLEOTIDE SEQUENCE [LARGE SCALE GENOMIC DNA]</scope>
    <source>
        <strain evidence="2">cv. Punajuju</strain>
        <tissue evidence="1">Leaves</tissue>
    </source>
</reference>
<gene>
    <name evidence="1" type="ORF">L2E82_06634</name>
</gene>
<comment type="caution">
    <text evidence="1">The sequence shown here is derived from an EMBL/GenBank/DDBJ whole genome shotgun (WGS) entry which is preliminary data.</text>
</comment>